<accession>A0A1X0S5I0</accession>
<proteinExistence type="predicted"/>
<sequence>MLTNTQGRHFKDNLRQYNAAFAFTSLGCDIVSAEDRVNNNNSRGGLNTFQIHGALCHRHGP</sequence>
<dbReference type="AlphaFoldDB" id="A0A1X0S5I0"/>
<protein>
    <submittedName>
        <fullName evidence="1">Uncharacterized protein</fullName>
    </submittedName>
</protein>
<evidence type="ECO:0000313" key="1">
    <source>
        <dbReference type="EMBL" id="ORE19411.1"/>
    </source>
</evidence>
<reference evidence="1 2" key="1">
    <citation type="journal article" date="2016" name="Proc. Natl. Acad. Sci. U.S.A.">
        <title>Lipid metabolic changes in an early divergent fungus govern the establishment of a mutualistic symbiosis with endobacteria.</title>
        <authorList>
            <person name="Lastovetsky O.A."/>
            <person name="Gaspar M.L."/>
            <person name="Mondo S.J."/>
            <person name="LaButti K.M."/>
            <person name="Sandor L."/>
            <person name="Grigoriev I.V."/>
            <person name="Henry S.A."/>
            <person name="Pawlowska T.E."/>
        </authorList>
    </citation>
    <scope>NUCLEOTIDE SEQUENCE [LARGE SCALE GENOMIC DNA]</scope>
    <source>
        <strain evidence="1 2">ATCC 11559</strain>
    </source>
</reference>
<name>A0A1X0S5I0_RHIZD</name>
<dbReference type="Proteomes" id="UP000242381">
    <property type="component" value="Unassembled WGS sequence"/>
</dbReference>
<dbReference type="EMBL" id="KV921311">
    <property type="protein sequence ID" value="ORE19411.1"/>
    <property type="molecule type" value="Genomic_DNA"/>
</dbReference>
<organism evidence="1 2">
    <name type="scientific">Rhizopus microsporus</name>
    <dbReference type="NCBI Taxonomy" id="58291"/>
    <lineage>
        <taxon>Eukaryota</taxon>
        <taxon>Fungi</taxon>
        <taxon>Fungi incertae sedis</taxon>
        <taxon>Mucoromycota</taxon>
        <taxon>Mucoromycotina</taxon>
        <taxon>Mucoromycetes</taxon>
        <taxon>Mucorales</taxon>
        <taxon>Mucorineae</taxon>
        <taxon>Rhizopodaceae</taxon>
        <taxon>Rhizopus</taxon>
    </lineage>
</organism>
<evidence type="ECO:0000313" key="2">
    <source>
        <dbReference type="Proteomes" id="UP000242381"/>
    </source>
</evidence>
<gene>
    <name evidence="1" type="ORF">BCV71DRAFT_263001</name>
</gene>